<evidence type="ECO:0000313" key="2">
    <source>
        <dbReference type="EMBL" id="KAH3783313.1"/>
    </source>
</evidence>
<dbReference type="PANTHER" id="PTHR46532">
    <property type="entry name" value="MALE FERTILITY FACTOR KL5"/>
    <property type="match status" value="1"/>
</dbReference>
<accession>A0A9D4EQ32</accession>
<dbReference type="InterPro" id="IPR026983">
    <property type="entry name" value="DHC"/>
</dbReference>
<sequence>MSMYYVCRSWCPDRTVPQARKYISDSMGPRYAEAVLLNLEDTWAESITRTPLICFLSMGSDPTNQIEGLGKKKQLGWYMWQGYNKLALFGERGA</sequence>
<evidence type="ECO:0000313" key="3">
    <source>
        <dbReference type="Proteomes" id="UP000828390"/>
    </source>
</evidence>
<evidence type="ECO:0000256" key="1">
    <source>
        <dbReference type="ARBA" id="ARBA00008887"/>
    </source>
</evidence>
<dbReference type="GO" id="GO:0045505">
    <property type="term" value="F:dynein intermediate chain binding"/>
    <property type="evidence" value="ECO:0007669"/>
    <property type="project" value="InterPro"/>
</dbReference>
<reference evidence="2" key="1">
    <citation type="journal article" date="2019" name="bioRxiv">
        <title>The Genome of the Zebra Mussel, Dreissena polymorpha: A Resource for Invasive Species Research.</title>
        <authorList>
            <person name="McCartney M.A."/>
            <person name="Auch B."/>
            <person name="Kono T."/>
            <person name="Mallez S."/>
            <person name="Zhang Y."/>
            <person name="Obille A."/>
            <person name="Becker A."/>
            <person name="Abrahante J.E."/>
            <person name="Garbe J."/>
            <person name="Badalamenti J.P."/>
            <person name="Herman A."/>
            <person name="Mangelson H."/>
            <person name="Liachko I."/>
            <person name="Sullivan S."/>
            <person name="Sone E.D."/>
            <person name="Koren S."/>
            <person name="Silverstein K.A.T."/>
            <person name="Beckman K.B."/>
            <person name="Gohl D.M."/>
        </authorList>
    </citation>
    <scope>NUCLEOTIDE SEQUENCE</scope>
    <source>
        <strain evidence="2">Duluth1</strain>
        <tissue evidence="2">Whole animal</tissue>
    </source>
</reference>
<dbReference type="Proteomes" id="UP000828390">
    <property type="component" value="Unassembled WGS sequence"/>
</dbReference>
<gene>
    <name evidence="2" type="ORF">DPMN_161249</name>
</gene>
<dbReference type="GO" id="GO:0007018">
    <property type="term" value="P:microtubule-based movement"/>
    <property type="evidence" value="ECO:0007669"/>
    <property type="project" value="InterPro"/>
</dbReference>
<name>A0A9D4EQ32_DREPO</name>
<dbReference type="PANTHER" id="PTHR46532:SF4">
    <property type="entry name" value="AAA+ ATPASE DOMAIN-CONTAINING PROTEIN"/>
    <property type="match status" value="1"/>
</dbReference>
<dbReference type="GO" id="GO:0005858">
    <property type="term" value="C:axonemal dynein complex"/>
    <property type="evidence" value="ECO:0007669"/>
    <property type="project" value="TreeGrafter"/>
</dbReference>
<reference evidence="2" key="2">
    <citation type="submission" date="2020-11" db="EMBL/GenBank/DDBJ databases">
        <authorList>
            <person name="McCartney M.A."/>
            <person name="Auch B."/>
            <person name="Kono T."/>
            <person name="Mallez S."/>
            <person name="Becker A."/>
            <person name="Gohl D.M."/>
            <person name="Silverstein K.A.T."/>
            <person name="Koren S."/>
            <person name="Bechman K.B."/>
            <person name="Herman A."/>
            <person name="Abrahante J.E."/>
            <person name="Garbe J."/>
        </authorList>
    </citation>
    <scope>NUCLEOTIDE SEQUENCE</scope>
    <source>
        <strain evidence="2">Duluth1</strain>
        <tissue evidence="2">Whole animal</tissue>
    </source>
</reference>
<organism evidence="2 3">
    <name type="scientific">Dreissena polymorpha</name>
    <name type="common">Zebra mussel</name>
    <name type="synonym">Mytilus polymorpha</name>
    <dbReference type="NCBI Taxonomy" id="45954"/>
    <lineage>
        <taxon>Eukaryota</taxon>
        <taxon>Metazoa</taxon>
        <taxon>Spiralia</taxon>
        <taxon>Lophotrochozoa</taxon>
        <taxon>Mollusca</taxon>
        <taxon>Bivalvia</taxon>
        <taxon>Autobranchia</taxon>
        <taxon>Heteroconchia</taxon>
        <taxon>Euheterodonta</taxon>
        <taxon>Imparidentia</taxon>
        <taxon>Neoheterodontei</taxon>
        <taxon>Myida</taxon>
        <taxon>Dreissenoidea</taxon>
        <taxon>Dreissenidae</taxon>
        <taxon>Dreissena</taxon>
    </lineage>
</organism>
<comment type="caution">
    <text evidence="2">The sequence shown here is derived from an EMBL/GenBank/DDBJ whole genome shotgun (WGS) entry which is preliminary data.</text>
</comment>
<protein>
    <submittedName>
        <fullName evidence="2">Uncharacterized protein</fullName>
    </submittedName>
</protein>
<dbReference type="AlphaFoldDB" id="A0A9D4EQ32"/>
<keyword evidence="3" id="KW-1185">Reference proteome</keyword>
<dbReference type="GO" id="GO:0051959">
    <property type="term" value="F:dynein light intermediate chain binding"/>
    <property type="evidence" value="ECO:0007669"/>
    <property type="project" value="InterPro"/>
</dbReference>
<proteinExistence type="inferred from homology"/>
<comment type="similarity">
    <text evidence="1">Belongs to the dynein heavy chain family.</text>
</comment>
<dbReference type="EMBL" id="JAIWYP010000008">
    <property type="protein sequence ID" value="KAH3783313.1"/>
    <property type="molecule type" value="Genomic_DNA"/>
</dbReference>